<feature type="domain" description="Schizont-infected cell agglutination extracellular beta" evidence="2">
    <location>
        <begin position="1441"/>
        <end position="1627"/>
    </location>
</feature>
<evidence type="ECO:0000259" key="4">
    <source>
        <dbReference type="Pfam" id="PF12887"/>
    </source>
</evidence>
<protein>
    <submittedName>
        <fullName evidence="5">SICAvar, type I</fullName>
    </submittedName>
</protein>
<dbReference type="Proteomes" id="UP000182128">
    <property type="component" value="Unassembled WGS sequence"/>
</dbReference>
<evidence type="ECO:0000259" key="3">
    <source>
        <dbReference type="Pfam" id="PF12879"/>
    </source>
</evidence>
<dbReference type="VEuPathDB" id="PlasmoDB:PKNH_0725000"/>
<evidence type="ECO:0000256" key="1">
    <source>
        <dbReference type="SAM" id="MobiDB-lite"/>
    </source>
</evidence>
<feature type="domain" description="Schizont-infected cell agglutination C-terminal" evidence="3">
    <location>
        <begin position="1688"/>
        <end position="1823"/>
    </location>
</feature>
<evidence type="ECO:0000259" key="2">
    <source>
        <dbReference type="Pfam" id="PF12878"/>
    </source>
</evidence>
<dbReference type="EMBL" id="CWHR02000006">
    <property type="protein sequence ID" value="SBO23753.1"/>
    <property type="molecule type" value="Genomic_DNA"/>
</dbReference>
<feature type="domain" description="Schizont-infected cell agglutination extracellular beta" evidence="2">
    <location>
        <begin position="777"/>
        <end position="933"/>
    </location>
</feature>
<proteinExistence type="predicted"/>
<gene>
    <name evidence="5" type="ORF">PKNA1_C2_0725000</name>
    <name evidence="6" type="ORF">PKNA1_H1_0725000</name>
</gene>
<dbReference type="EMBL" id="CWHQ02000007">
    <property type="protein sequence ID" value="SBO23094.1"/>
    <property type="molecule type" value="Genomic_DNA"/>
</dbReference>
<feature type="region of interest" description="Disordered" evidence="1">
    <location>
        <begin position="1024"/>
        <end position="1050"/>
    </location>
</feature>
<dbReference type="OrthoDB" id="389532at2759"/>
<evidence type="ECO:0000313" key="6">
    <source>
        <dbReference type="EMBL" id="SBO23753.1"/>
    </source>
</evidence>
<feature type="domain" description="Schizont-infected cell agglutination extracellular beta" evidence="2">
    <location>
        <begin position="568"/>
        <end position="738"/>
    </location>
</feature>
<dbReference type="Proteomes" id="UP000182142">
    <property type="component" value="Unassembled WGS sequence"/>
</dbReference>
<accession>A0A1A7VM09</accession>
<sequence>MVTAGGSSGGGGPGGGGGVGGGTVGTTSLFVEWLQKVAADAASSGHGTPVEAGKITAEMQKSLGAAWEELKSSLGRQESFEINELCTQGVQWATNPWERQYKEILCEAILEIKYFMNGVGTKRTTAMKKDAVTIEQLTEGKAYSRCTVGTVALATIYGDHCKLKEVMQKIEQEIEPQVKGKLEGHLSKNAQNLRSQLDICEGKVDEIGLMLAKALLQDRIRNWAQDDRKKGEMKRVQKSGEDGKWRVGGTLWLDWGQVCKDGGKDDEEKKKNYLEQNKADMVSFAGLKKNDSDPENDQSSTLGDILTKPELSLKEDIIRQALTAALSNGTPFNAETLTKTLNEETNKKLAENCIQKNSGDGKLCYRLDCMKQLWDNKGGQTPNAEALWEDVRTQATDLVTNVSNNVGSDSDADTLCKDVTCPNDNAADCVSKTTCNIMIKALKEVHKNGKGGPENYQIFRPTFRCVILNALAEKLKERAYKGGYACAVEEGIEEALKKGEDRSNLDKWCNGNGKGNSSCQPCGKQHRVCTGSKIGGKNPLEEVRKELDNPTNSTNIQKTLSTIEGKVTLCDRMNCIIKQLKPADPSNPQNASTISAEKFWTEDVKKLWNELAGAMKDSNWNGRGNGCDQLKGATPSEQTACNYLHAGFSKLKDITASIETDGTKYLTLSKDSSFVQTMGCFLLHAYAKHIQKESICDIENGIKEAFKSWGPITKDNCTNGSSCIQCKWEDKDYDNCKISTNVGTTRTEVKGKLEEIVNKDRDSNITQMLTEINEMTSLCDHMKCIASHLNSSTRQGQTTNADEFWGEAGDVKNLWKELVEEMTKKGNVNGNVNGHCNGLDNPSATAACNYLHAGLKYLEENSTSKGKDGKILDKDPSFRQTMGCFLLHSYAEHMKEKSTCVITAGIKQAFETAGKIGNNVSCQWKGTDYESCTIKTNGGTGTTEQTAVKPKVKKIIEGNDPNTEPIIKNINKMKTLCDGLKCIASHLNSPSSQQNFPNVKDFWEKTGEVGQLWQKLSEEIAQSGDNDNGGHCNTVDDNGSATGVPGRTPTTPERKACQYLSLGFNKLKDLSKPPTSKGTDGKILSKDPSFVQTVGCILLKEYAKQMQSTSNCVIDSGIEKAFRAWNEKKGPSCTNGSPCIECEWNESDYGSCQITTNGTSGSTTQTAVKDKLEQVKKRIVGTLTTNMRDINITDSLCDKLQCAAGKWFQKNATPNGGSGNTTNKKTWCDFWNGPVEDELQKMFAAIKTTGGDSPNGVCTTFGDENPQSVERKACNHITAGLDYINGITSSGSGNGNQLLQRAVGCIALNMYADQIIARTKDSCPIDESKIKEMFDDWNEKNNSLSSPSSSCNGVGGNNNVCFKCTREPNFNGCKLSVDKNLINTTPSTQSGQECTETKDEVKEQMDNLLLNEDKNPSQSNTNSIKSNIGTTLSTITEMTSSFCTQVQCAAKKYYVKVINKSGQSSDVNWGEMKSEIESVFTKLLENMTNSEKQKTVTEYCKDNNWDNFGHKERKTNKAACLLFAAGLKHIYGRGSGHTMGQFNGPSFGQTMGCLFLKEYAKQLKKMAEDKRKGNSWVHPLCDIDEGIKHAFEKSENIMEETSNCKKNGSTNDCFVCKQNEVYDNCKIGNDDIGSKSNELFKDPTKQNQMQQTLENTVCPILLTDLLTPFLPLAPVSIGLSAMAYYLWKYFGPLGKGGARFRRSPTEIPGPSVQEQVLDHVQQDSSHEYQLVKERKPRSTPTRTKRSGRVNRRTIIEIHFEVLDECQKGDTQLNQKDFLELLVQEFMGSEFMEEQVPKEDVLMEGVPLELVPIENVPSLGSELMV</sequence>
<dbReference type="InterPro" id="IPR024285">
    <property type="entry name" value="SICA_extracell_b"/>
</dbReference>
<feature type="region of interest" description="Disordered" evidence="1">
    <location>
        <begin position="1"/>
        <end position="20"/>
    </location>
</feature>
<dbReference type="Pfam" id="PF12879">
    <property type="entry name" value="SICA_C"/>
    <property type="match status" value="1"/>
</dbReference>
<evidence type="ECO:0000313" key="5">
    <source>
        <dbReference type="EMBL" id="SBO23094.1"/>
    </source>
</evidence>
<reference evidence="7 8" key="1">
    <citation type="submission" date="2016-05" db="EMBL/GenBank/DDBJ databases">
        <authorList>
            <person name="Sharaf H."/>
        </authorList>
    </citation>
    <scope>NUCLEOTIDE SEQUENCE [LARGE SCALE GENOMIC DNA]</scope>
    <source>
        <strain evidence="7 8">H</strain>
    </source>
</reference>
<dbReference type="InterPro" id="IPR024290">
    <property type="entry name" value="SICA_extracell_a"/>
</dbReference>
<evidence type="ECO:0000313" key="8">
    <source>
        <dbReference type="Proteomes" id="UP000182142"/>
    </source>
</evidence>
<organism evidence="5 7">
    <name type="scientific">Plasmodium knowlesi (strain H)</name>
    <dbReference type="NCBI Taxonomy" id="5851"/>
    <lineage>
        <taxon>Eukaryota</taxon>
        <taxon>Sar</taxon>
        <taxon>Alveolata</taxon>
        <taxon>Apicomplexa</taxon>
        <taxon>Aconoidasida</taxon>
        <taxon>Haemosporida</taxon>
        <taxon>Plasmodiidae</taxon>
        <taxon>Plasmodium</taxon>
        <taxon>Plasmodium (Plasmodium)</taxon>
    </lineage>
</organism>
<feature type="domain" description="Schizont-infected cell agglutination extracellular beta" evidence="2">
    <location>
        <begin position="1195"/>
        <end position="1374"/>
    </location>
</feature>
<dbReference type="InterPro" id="IPR024288">
    <property type="entry name" value="SICA_C"/>
</dbReference>
<reference evidence="5" key="2">
    <citation type="submission" date="2016-05" db="EMBL/GenBank/DDBJ databases">
        <authorList>
            <person name="Lavstsen T."/>
            <person name="Jespersen J.S."/>
        </authorList>
    </citation>
    <scope>NUCLEOTIDE SEQUENCE [LARGE SCALE GENOMIC DNA]</scope>
</reference>
<feature type="domain" description="Schizont-infected cell agglutination extracellular beta" evidence="2">
    <location>
        <begin position="975"/>
        <end position="1154"/>
    </location>
</feature>
<name>A0A1A7VM09_PLAKH</name>
<evidence type="ECO:0000313" key="7">
    <source>
        <dbReference type="Proteomes" id="UP000182128"/>
    </source>
</evidence>
<dbReference type="Pfam" id="PF12878">
    <property type="entry name" value="SICA_beta"/>
    <property type="match status" value="6"/>
</dbReference>
<feature type="domain" description="Schizont-infected cell agglutination extracellular beta" evidence="2">
    <location>
        <begin position="362"/>
        <end position="525"/>
    </location>
</feature>
<feature type="domain" description="Schizont-infected cell agglutination extracellular alpha" evidence="4">
    <location>
        <begin position="28"/>
        <end position="223"/>
    </location>
</feature>
<dbReference type="Pfam" id="PF12887">
    <property type="entry name" value="SICA_alpha"/>
    <property type="match status" value="1"/>
</dbReference>